<organism evidence="2 3">
    <name type="scientific">Selenomonas ruminantium</name>
    <dbReference type="NCBI Taxonomy" id="971"/>
    <lineage>
        <taxon>Bacteria</taxon>
        <taxon>Bacillati</taxon>
        <taxon>Bacillota</taxon>
        <taxon>Negativicutes</taxon>
        <taxon>Selenomonadales</taxon>
        <taxon>Selenomonadaceae</taxon>
        <taxon>Selenomonas</taxon>
    </lineage>
</organism>
<evidence type="ECO:0000313" key="2">
    <source>
        <dbReference type="EMBL" id="SDZ88403.1"/>
    </source>
</evidence>
<dbReference type="SUPFAM" id="SSF53448">
    <property type="entry name" value="Nucleotide-diphospho-sugar transferases"/>
    <property type="match status" value="1"/>
</dbReference>
<reference evidence="2 3" key="1">
    <citation type="submission" date="2016-10" db="EMBL/GenBank/DDBJ databases">
        <authorList>
            <person name="de Groot N.N."/>
        </authorList>
    </citation>
    <scope>NUCLEOTIDE SEQUENCE [LARGE SCALE GENOMIC DNA]</scope>
    <source>
        <strain evidence="2 3">DSM 2872</strain>
    </source>
</reference>
<dbReference type="Proteomes" id="UP000183469">
    <property type="component" value="Unassembled WGS sequence"/>
</dbReference>
<name>A0A1H3WMQ8_SELRU</name>
<dbReference type="RefSeq" id="WP_074671401.1">
    <property type="nucleotide sequence ID" value="NZ_FNQG01000004.1"/>
</dbReference>
<dbReference type="OrthoDB" id="9815923at2"/>
<accession>A0A1H3WMQ8</accession>
<dbReference type="Pfam" id="PF00535">
    <property type="entry name" value="Glycos_transf_2"/>
    <property type="match status" value="1"/>
</dbReference>
<dbReference type="GO" id="GO:0016740">
    <property type="term" value="F:transferase activity"/>
    <property type="evidence" value="ECO:0007669"/>
    <property type="project" value="UniProtKB-KW"/>
</dbReference>
<protein>
    <submittedName>
        <fullName evidence="2">Glycosyltransferase involved in cell wall bisynthesis</fullName>
    </submittedName>
</protein>
<proteinExistence type="predicted"/>
<dbReference type="InterPro" id="IPR001173">
    <property type="entry name" value="Glyco_trans_2-like"/>
</dbReference>
<evidence type="ECO:0000259" key="1">
    <source>
        <dbReference type="Pfam" id="PF00535"/>
    </source>
</evidence>
<evidence type="ECO:0000313" key="3">
    <source>
        <dbReference type="Proteomes" id="UP000183469"/>
    </source>
</evidence>
<sequence length="249" mass="29100">MPRIAVIILTKNEEANIEGAMDSAAFADEIVIIDSGSTDRTKELAEKRGAKFVSHPMDDEGFAGQRNFALIQTRAEWVLYLDADERLNDKLVMEIKKHIAECPQYAAEIQRVNVVMGQTMYHGVYRPDYCQRLFKRENVRWESVVHEHAVTDMPTVCLKTPMEHLCLTNWHQYMSKFDRYTTLMAEEMKLRGKKVGWLQMHSHAMFAFLKMYLLKGGFLDGKLGFILCQLHYFYTLMKYVKLHDLYKQE</sequence>
<dbReference type="EMBL" id="FNQG01000004">
    <property type="protein sequence ID" value="SDZ88403.1"/>
    <property type="molecule type" value="Genomic_DNA"/>
</dbReference>
<dbReference type="CDD" id="cd02511">
    <property type="entry name" value="Beta4Glucosyltransferase"/>
    <property type="match status" value="1"/>
</dbReference>
<keyword evidence="2" id="KW-0808">Transferase</keyword>
<dbReference type="PANTHER" id="PTHR43630">
    <property type="entry name" value="POLY-BETA-1,6-N-ACETYL-D-GLUCOSAMINE SYNTHASE"/>
    <property type="match status" value="1"/>
</dbReference>
<feature type="domain" description="Glycosyltransferase 2-like" evidence="1">
    <location>
        <begin position="6"/>
        <end position="114"/>
    </location>
</feature>
<dbReference type="Gene3D" id="3.90.550.10">
    <property type="entry name" value="Spore Coat Polysaccharide Biosynthesis Protein SpsA, Chain A"/>
    <property type="match status" value="1"/>
</dbReference>
<gene>
    <name evidence="2" type="ORF">SAMN05660648_01043</name>
</gene>
<dbReference type="AlphaFoldDB" id="A0A1H3WMQ8"/>
<dbReference type="PANTHER" id="PTHR43630:SF2">
    <property type="entry name" value="GLYCOSYLTRANSFERASE"/>
    <property type="match status" value="1"/>
</dbReference>
<dbReference type="InterPro" id="IPR029044">
    <property type="entry name" value="Nucleotide-diphossugar_trans"/>
</dbReference>